<dbReference type="AlphaFoldDB" id="G4R667"/>
<reference evidence="1 2" key="1">
    <citation type="journal article" date="2012" name="J. Bacteriol.">
        <title>Complete genome sequence of Pelagibacterium halotolerans B2T.</title>
        <authorList>
            <person name="Huo Y.Y."/>
            <person name="Cheng H."/>
            <person name="Han X.F."/>
            <person name="Jiang X.W."/>
            <person name="Sun C."/>
            <person name="Zhang X.Q."/>
            <person name="Zhu X.F."/>
            <person name="Liu Y.F."/>
            <person name="Li P.F."/>
            <person name="Ni P.X."/>
            <person name="Wu M."/>
        </authorList>
    </citation>
    <scope>NUCLEOTIDE SEQUENCE [LARGE SCALE GENOMIC DNA]</scope>
    <source>
        <strain evidence="2">DSM 22347 / JCM 15775 / CGMCC 1.7692 / B2</strain>
    </source>
</reference>
<organism evidence="1 2">
    <name type="scientific">Pelagibacterium halotolerans (strain DSM 22347 / JCM 15775 / CGMCC 1.7692 / B2)</name>
    <dbReference type="NCBI Taxonomy" id="1082931"/>
    <lineage>
        <taxon>Bacteria</taxon>
        <taxon>Pseudomonadati</taxon>
        <taxon>Pseudomonadota</taxon>
        <taxon>Alphaproteobacteria</taxon>
        <taxon>Hyphomicrobiales</taxon>
        <taxon>Devosiaceae</taxon>
        <taxon>Pelagibacterium</taxon>
    </lineage>
</organism>
<dbReference type="EMBL" id="CP003075">
    <property type="protein sequence ID" value="AEQ52160.1"/>
    <property type="molecule type" value="Genomic_DNA"/>
</dbReference>
<evidence type="ECO:0000313" key="2">
    <source>
        <dbReference type="Proteomes" id="UP000008850"/>
    </source>
</evidence>
<name>G4R667_PELHB</name>
<keyword evidence="2" id="KW-1185">Reference proteome</keyword>
<proteinExistence type="predicted"/>
<sequence>MLGCALCAQEEDETQVFLVNSDRYAWNTELHLASPAEFLLFYCEFPVKFNAAPEAVYDITSFIDSDEYNGHSPDDLYTLFKPVFRFKSNGNEYCRSRQLADILIRAAKSASVLDDGLCESFLNFDYRSCQYELARLSSVLALGHRSQFLELYTILESMYFDIYCEDIYENLGGNLDRGKLFELLDEKIGWRPREIDALQKLVRIALNNDKAAIDEVSDLLEINNTRPEKIAESIYRFRNDYVHWRLRRVDSNVQKLNKYSMACLAILRAIPEKYYKHDDNCNCVGQVQLA</sequence>
<accession>G4R667</accession>
<evidence type="ECO:0000313" key="1">
    <source>
        <dbReference type="EMBL" id="AEQ52160.1"/>
    </source>
</evidence>
<evidence type="ECO:0008006" key="3">
    <source>
        <dbReference type="Google" id="ProtNLM"/>
    </source>
</evidence>
<dbReference type="HOGENOM" id="CLU_959254_0_0_5"/>
<dbReference type="KEGG" id="phl:KKY_2151"/>
<protein>
    <recommendedName>
        <fullName evidence="3">Apea-like HEPN domain-containing protein</fullName>
    </recommendedName>
</protein>
<gene>
    <name evidence="1" type="ordered locus">KKY_2151</name>
</gene>
<dbReference type="Proteomes" id="UP000008850">
    <property type="component" value="Chromosome"/>
</dbReference>